<comment type="caution">
    <text evidence="1">The sequence shown here is derived from an EMBL/GenBank/DDBJ whole genome shotgun (WGS) entry which is preliminary data.</text>
</comment>
<gene>
    <name evidence="1" type="ORF">FALBO_16980</name>
</gene>
<sequence length="223" mass="24230">MPPSPPLLIRPAAGLDSPWSAQVAAYGKSPQCQTRYRSQPNAVPLGCIRRATRPIVGSLAVSRLHIAPGNPVYSALGLQSLSYLSLGKCSRSQAFAALLVHGDNLSTGSEFRPYRLDGPTALARLSNSLAPSDATKRRGALKSAISLGCLRRVITNTTTITPDLIKAAILDSPFPQLHHTLPLPAWTFLDIDCVSQPPRLLRPRVVAHCRRIPNVRHSTERRR</sequence>
<dbReference type="Proteomes" id="UP000554235">
    <property type="component" value="Unassembled WGS sequence"/>
</dbReference>
<reference evidence="1 2" key="1">
    <citation type="submission" date="2020-01" db="EMBL/GenBank/DDBJ databases">
        <title>Identification and distribution of gene clusters putatively required for synthesis of sphingolipid metabolism inhibitors in phylogenetically diverse species of the filamentous fungus Fusarium.</title>
        <authorList>
            <person name="Kim H.-S."/>
            <person name="Busman M."/>
            <person name="Brown D.W."/>
            <person name="Divon H."/>
            <person name="Uhlig S."/>
            <person name="Proctor R.H."/>
        </authorList>
    </citation>
    <scope>NUCLEOTIDE SEQUENCE [LARGE SCALE GENOMIC DNA]</scope>
    <source>
        <strain evidence="1 2">NRRL 20459</strain>
    </source>
</reference>
<accession>A0A8H4KD74</accession>
<protein>
    <submittedName>
        <fullName evidence="1">Uncharacterized protein</fullName>
    </submittedName>
</protein>
<name>A0A8H4KD74_9HYPO</name>
<keyword evidence="2" id="KW-1185">Reference proteome</keyword>
<dbReference type="EMBL" id="JAADYS010003449">
    <property type="protein sequence ID" value="KAF4447178.1"/>
    <property type="molecule type" value="Genomic_DNA"/>
</dbReference>
<dbReference type="AlphaFoldDB" id="A0A8H4KD74"/>
<evidence type="ECO:0000313" key="2">
    <source>
        <dbReference type="Proteomes" id="UP000554235"/>
    </source>
</evidence>
<organism evidence="1 2">
    <name type="scientific">Fusarium albosuccineum</name>
    <dbReference type="NCBI Taxonomy" id="1237068"/>
    <lineage>
        <taxon>Eukaryota</taxon>
        <taxon>Fungi</taxon>
        <taxon>Dikarya</taxon>
        <taxon>Ascomycota</taxon>
        <taxon>Pezizomycotina</taxon>
        <taxon>Sordariomycetes</taxon>
        <taxon>Hypocreomycetidae</taxon>
        <taxon>Hypocreales</taxon>
        <taxon>Nectriaceae</taxon>
        <taxon>Fusarium</taxon>
        <taxon>Fusarium decemcellulare species complex</taxon>
    </lineage>
</organism>
<proteinExistence type="predicted"/>
<evidence type="ECO:0000313" key="1">
    <source>
        <dbReference type="EMBL" id="KAF4447178.1"/>
    </source>
</evidence>